<keyword evidence="6 7" id="KW-0472">Membrane</keyword>
<evidence type="ECO:0000256" key="1">
    <source>
        <dbReference type="ARBA" id="ARBA00004651"/>
    </source>
</evidence>
<feature type="transmembrane region" description="Helical" evidence="7">
    <location>
        <begin position="89"/>
        <end position="110"/>
    </location>
</feature>
<comment type="subcellular location">
    <subcellularLocation>
        <location evidence="1 7">Cell membrane</location>
        <topology evidence="1 7">Multi-pass membrane protein</topology>
    </subcellularLocation>
</comment>
<dbReference type="PANTHER" id="PTHR30151:SF16">
    <property type="entry name" value="ABC TRANSPORTER PERMEASE PROTEIN"/>
    <property type="match status" value="1"/>
</dbReference>
<evidence type="ECO:0000256" key="4">
    <source>
        <dbReference type="ARBA" id="ARBA00022692"/>
    </source>
</evidence>
<feature type="transmembrane region" description="Helical" evidence="7">
    <location>
        <begin position="148"/>
        <end position="166"/>
    </location>
</feature>
<dbReference type="SUPFAM" id="SSF161098">
    <property type="entry name" value="MetI-like"/>
    <property type="match status" value="1"/>
</dbReference>
<keyword evidence="5 7" id="KW-1133">Transmembrane helix</keyword>
<comment type="similarity">
    <text evidence="7">Belongs to the binding-protein-dependent transport system permease family.</text>
</comment>
<dbReference type="InterPro" id="IPR000515">
    <property type="entry name" value="MetI-like"/>
</dbReference>
<dbReference type="PROSITE" id="PS50928">
    <property type="entry name" value="ABC_TM1"/>
    <property type="match status" value="1"/>
</dbReference>
<dbReference type="CDD" id="cd06261">
    <property type="entry name" value="TM_PBP2"/>
    <property type="match status" value="1"/>
</dbReference>
<evidence type="ECO:0000256" key="5">
    <source>
        <dbReference type="ARBA" id="ARBA00022989"/>
    </source>
</evidence>
<protein>
    <submittedName>
        <fullName evidence="9">ABC transporter permease</fullName>
    </submittedName>
</protein>
<feature type="transmembrane region" description="Helical" evidence="7">
    <location>
        <begin position="212"/>
        <end position="232"/>
    </location>
</feature>
<dbReference type="EMBL" id="JBDLOU010000018">
    <property type="protein sequence ID" value="MEX3738760.1"/>
    <property type="molecule type" value="Genomic_DNA"/>
</dbReference>
<feature type="transmembrane region" description="Helical" evidence="7">
    <location>
        <begin position="122"/>
        <end position="141"/>
    </location>
</feature>
<dbReference type="PANTHER" id="PTHR30151">
    <property type="entry name" value="ALKANE SULFONATE ABC TRANSPORTER-RELATED, MEMBRANE SUBUNIT"/>
    <property type="match status" value="1"/>
</dbReference>
<feature type="transmembrane region" description="Helical" evidence="7">
    <location>
        <begin position="31"/>
        <end position="54"/>
    </location>
</feature>
<evidence type="ECO:0000256" key="3">
    <source>
        <dbReference type="ARBA" id="ARBA00022475"/>
    </source>
</evidence>
<keyword evidence="10" id="KW-1185">Reference proteome</keyword>
<evidence type="ECO:0000256" key="2">
    <source>
        <dbReference type="ARBA" id="ARBA00022448"/>
    </source>
</evidence>
<gene>
    <name evidence="9" type="ORF">ABFW12_11025</name>
</gene>
<dbReference type="InterPro" id="IPR035906">
    <property type="entry name" value="MetI-like_sf"/>
</dbReference>
<evidence type="ECO:0000313" key="9">
    <source>
        <dbReference type="EMBL" id="MEX3738760.1"/>
    </source>
</evidence>
<feature type="transmembrane region" description="Helical" evidence="7">
    <location>
        <begin position="186"/>
        <end position="205"/>
    </location>
</feature>
<reference evidence="9 10" key="1">
    <citation type="submission" date="2024-04" db="EMBL/GenBank/DDBJ databases">
        <title>Genomic Markers of Mycobacteria.</title>
        <authorList>
            <person name="Soliman M.S."/>
            <person name="Elkholy A."/>
            <person name="Soliman N.S."/>
            <person name="Abbas A."/>
            <person name="Khayrat S."/>
            <person name="Shawky S."/>
        </authorList>
    </citation>
    <scope>NUCLEOTIDE SEQUENCE [LARGE SCALE GENOMIC DNA]</scope>
    <source>
        <strain evidence="9 10">Egy-CU-AM5</strain>
    </source>
</reference>
<dbReference type="Pfam" id="PF00528">
    <property type="entry name" value="BPD_transp_1"/>
    <property type="match status" value="1"/>
</dbReference>
<keyword evidence="3" id="KW-1003">Cell membrane</keyword>
<evidence type="ECO:0000256" key="7">
    <source>
        <dbReference type="RuleBase" id="RU363032"/>
    </source>
</evidence>
<feature type="domain" description="ABC transmembrane type-1" evidence="8">
    <location>
        <begin position="82"/>
        <end position="266"/>
    </location>
</feature>
<evidence type="ECO:0000259" key="8">
    <source>
        <dbReference type="PROSITE" id="PS50928"/>
    </source>
</evidence>
<evidence type="ECO:0000256" key="6">
    <source>
        <dbReference type="ARBA" id="ARBA00023136"/>
    </source>
</evidence>
<organism evidence="9 10">
    <name type="scientific">Mycolicibacterium porcinum</name>
    <dbReference type="NCBI Taxonomy" id="39693"/>
    <lineage>
        <taxon>Bacteria</taxon>
        <taxon>Bacillati</taxon>
        <taxon>Actinomycetota</taxon>
        <taxon>Actinomycetes</taxon>
        <taxon>Mycobacteriales</taxon>
        <taxon>Mycobacteriaceae</taxon>
        <taxon>Mycolicibacterium</taxon>
    </lineage>
</organism>
<sequence length="279" mass="29955">MAITLDEPTDVEDRDDDLDTPGPWLAKYGRFLGGAIGLAGFLLVWWLVVATGYVSDMYLATPQDTFRAFVDGLLDGTLSSEIWPSVQRALIGFLIALAAGISLGIVVGSFTVFQTLAEPVLVFFRNLSLLALLPVFVVFLGIGEESKIAIVVWACFWPIFVNAVGAVGGVERQLLNSARALGAGRWYTFVHVILPAAIPAIFPGIRLASANAFTALVAAELVGGAQGIGIYINNAALRYQTPQMYAGILALGLIGVLVNAVMTGIEWRVTRWQRGLTNR</sequence>
<dbReference type="Gene3D" id="1.10.3720.10">
    <property type="entry name" value="MetI-like"/>
    <property type="match status" value="1"/>
</dbReference>
<keyword evidence="2 7" id="KW-0813">Transport</keyword>
<name>A0ABV3VDC8_9MYCO</name>
<proteinExistence type="inferred from homology"/>
<dbReference type="RefSeq" id="WP_368572979.1">
    <property type="nucleotide sequence ID" value="NZ_JBDLOU010000018.1"/>
</dbReference>
<feature type="transmembrane region" description="Helical" evidence="7">
    <location>
        <begin position="244"/>
        <end position="265"/>
    </location>
</feature>
<comment type="caution">
    <text evidence="9">The sequence shown here is derived from an EMBL/GenBank/DDBJ whole genome shotgun (WGS) entry which is preliminary data.</text>
</comment>
<dbReference type="Proteomes" id="UP001558474">
    <property type="component" value="Unassembled WGS sequence"/>
</dbReference>
<keyword evidence="4 7" id="KW-0812">Transmembrane</keyword>
<evidence type="ECO:0000313" key="10">
    <source>
        <dbReference type="Proteomes" id="UP001558474"/>
    </source>
</evidence>
<accession>A0ABV3VDC8</accession>